<sequence>MLRLLPALAFATVFLWSPAAARGLSDYQRTVWTQQHGAPTDITGMVQTTDGWLWVGSVDGLVRFDGVSFEAYTPPGHPELAHRRIVEMYAADNGDLYIAYFPMGVGVRRRDGSFSLLPPQEAPQRTPPLSMVVDDDKVLWTIGDGIRRFANGHWTIVESGPDWEKDALYSMLVDQDGRVWAAAPTGVWRLDRLLGRFEKVSKLGGGLAITPKGDVWLLGVHGELSTRLSEAPANRPRPARAGAVASRRAGQFASNGTLWALGCPDTACLVYDVARHGPQLRAGKIADERVASTEGAAGQESLSIIEDREGNIWIHAHNGLNQFRPKRFLVPAPKLELADFFYTVATDRTGWIWIAETVSGKLWRMGPDGVPLAQPGTPVHLVASGHDGTLLKADKRRITRVTGADVETIPLPPGPDGKPVDRELWGLLDDGKRIWTAASGIGAIAWSEGKWRSSAELGLPNGINLSQAAGAGQLWLARVNGELVFYDDGRLTRYDASSVGVATGIFPDRQLVLGGSDGLAVLKDGKMQRIRSADPDSLRGVTGIAATANGDRWLNGVGGVVHVRAADWQRVIDRPDEPLRYELFGVIDGYPGRAGNSRRPSTAFSADGRHVWFVATKGIVGLDSADLRRNPAPPRPAVLEVGTDKARFDAPKRLQLPPGSQSFGVRFTAPSLRQPERTRFEFRLDGLDTGWRDAGNRRTTSYTNVAPGDYVFRVRAFNEDGMASQEEAVLPLTIEPTLVQSLPFRLAMAIALAALLALLYRLRVRFLTRRITDRAEIKMAERERIARTLHDSFLQTVYLMLLRLRKFERKLPDDAGTRDELRTILNEAQGVIDEGRDRVHELRVKETRTIEEIVQDCAGSLSTIHPTVNFVLRSEGAPGLDPLVLEETGAIVCEALRNAFSHARAGKIAAGISVHQRELTVTVQDDGQGIAPEILDAGGRDGHWGLVGMRERAARIGARLDIHSPPTGGTTVSLSLPPAHTETGRAA</sequence>
<protein>
    <recommendedName>
        <fullName evidence="7">Histidine kinase/HSP90-like ATPase domain-containing protein</fullName>
    </recommendedName>
</protein>
<dbReference type="SMART" id="SM00387">
    <property type="entry name" value="HATPase_c"/>
    <property type="match status" value="1"/>
</dbReference>
<dbReference type="InterPro" id="IPR013783">
    <property type="entry name" value="Ig-like_fold"/>
</dbReference>
<organism evidence="8 9">
    <name type="scientific">Telluria aromaticivorans</name>
    <dbReference type="NCBI Taxonomy" id="2725995"/>
    <lineage>
        <taxon>Bacteria</taxon>
        <taxon>Pseudomonadati</taxon>
        <taxon>Pseudomonadota</taxon>
        <taxon>Betaproteobacteria</taxon>
        <taxon>Burkholderiales</taxon>
        <taxon>Oxalobacteraceae</taxon>
        <taxon>Telluria group</taxon>
        <taxon>Telluria</taxon>
    </lineage>
</organism>
<dbReference type="Gene3D" id="2.60.40.10">
    <property type="entry name" value="Immunoglobulins"/>
    <property type="match status" value="1"/>
</dbReference>
<dbReference type="CDD" id="cd00146">
    <property type="entry name" value="PKD"/>
    <property type="match status" value="1"/>
</dbReference>
<accession>A0A7Y2JVU0</accession>
<dbReference type="InterPro" id="IPR050482">
    <property type="entry name" value="Sensor_HK_TwoCompSys"/>
</dbReference>
<keyword evidence="6" id="KW-0732">Signal</keyword>
<keyword evidence="1" id="KW-0808">Transferase</keyword>
<dbReference type="CDD" id="cd16917">
    <property type="entry name" value="HATPase_UhpB-NarQ-NarX-like"/>
    <property type="match status" value="1"/>
</dbReference>
<comment type="caution">
    <text evidence="8">The sequence shown here is derived from an EMBL/GenBank/DDBJ whole genome shotgun (WGS) entry which is preliminary data.</text>
</comment>
<dbReference type="PANTHER" id="PTHR24421">
    <property type="entry name" value="NITRATE/NITRITE SENSOR PROTEIN NARX-RELATED"/>
    <property type="match status" value="1"/>
</dbReference>
<keyword evidence="5" id="KW-0472">Membrane</keyword>
<feature type="domain" description="Histidine kinase/HSP90-like ATPase" evidence="7">
    <location>
        <begin position="880"/>
        <end position="980"/>
    </location>
</feature>
<dbReference type="GO" id="GO:0046983">
    <property type="term" value="F:protein dimerization activity"/>
    <property type="evidence" value="ECO:0007669"/>
    <property type="project" value="InterPro"/>
</dbReference>
<evidence type="ECO:0000256" key="5">
    <source>
        <dbReference type="SAM" id="Phobius"/>
    </source>
</evidence>
<dbReference type="AlphaFoldDB" id="A0A7Y2JVU0"/>
<reference evidence="8 9" key="1">
    <citation type="submission" date="2020-04" db="EMBL/GenBank/DDBJ databases">
        <title>Massilia sp. nov., a cold adapted bacteria isolated from Arctic soil.</title>
        <authorList>
            <person name="Son J."/>
            <person name="Ka J.-O."/>
        </authorList>
    </citation>
    <scope>NUCLEOTIDE SEQUENCE [LARGE SCALE GENOMIC DNA]</scope>
    <source>
        <strain evidence="8 9">ML15P13</strain>
    </source>
</reference>
<keyword evidence="9" id="KW-1185">Reference proteome</keyword>
<proteinExistence type="predicted"/>
<dbReference type="InterPro" id="IPR036890">
    <property type="entry name" value="HATPase_C_sf"/>
</dbReference>
<evidence type="ECO:0000256" key="1">
    <source>
        <dbReference type="ARBA" id="ARBA00022679"/>
    </source>
</evidence>
<dbReference type="SUPFAM" id="SSF55874">
    <property type="entry name" value="ATPase domain of HSP90 chaperone/DNA topoisomerase II/histidine kinase"/>
    <property type="match status" value="1"/>
</dbReference>
<dbReference type="EMBL" id="JABAIV010000001">
    <property type="protein sequence ID" value="NNG21976.1"/>
    <property type="molecule type" value="Genomic_DNA"/>
</dbReference>
<evidence type="ECO:0000256" key="3">
    <source>
        <dbReference type="ARBA" id="ARBA00023012"/>
    </source>
</evidence>
<dbReference type="SUPFAM" id="SSF63829">
    <property type="entry name" value="Calcium-dependent phosphotriesterase"/>
    <property type="match status" value="2"/>
</dbReference>
<keyword evidence="5" id="KW-0812">Transmembrane</keyword>
<dbReference type="RefSeq" id="WP_171080934.1">
    <property type="nucleotide sequence ID" value="NZ_JABAIV010000001.1"/>
</dbReference>
<feature type="signal peptide" evidence="6">
    <location>
        <begin position="1"/>
        <end position="21"/>
    </location>
</feature>
<dbReference type="InterPro" id="IPR015943">
    <property type="entry name" value="WD40/YVTN_repeat-like_dom_sf"/>
</dbReference>
<feature type="region of interest" description="Disordered" evidence="4">
    <location>
        <begin position="961"/>
        <end position="987"/>
    </location>
</feature>
<dbReference type="Proteomes" id="UP000533905">
    <property type="component" value="Unassembled WGS sequence"/>
</dbReference>
<dbReference type="Pfam" id="PF07495">
    <property type="entry name" value="Y_Y_Y"/>
    <property type="match status" value="1"/>
</dbReference>
<dbReference type="InterPro" id="IPR011712">
    <property type="entry name" value="Sig_transdc_His_kin_sub3_dim/P"/>
</dbReference>
<feature type="chain" id="PRO_5030848127" description="Histidine kinase/HSP90-like ATPase domain-containing protein" evidence="6">
    <location>
        <begin position="22"/>
        <end position="987"/>
    </location>
</feature>
<dbReference type="Pfam" id="PF02518">
    <property type="entry name" value="HATPase_c"/>
    <property type="match status" value="1"/>
</dbReference>
<dbReference type="Gene3D" id="2.130.10.10">
    <property type="entry name" value="YVTN repeat-like/Quinoprotein amine dehydrogenase"/>
    <property type="match status" value="2"/>
</dbReference>
<dbReference type="GO" id="GO:0016020">
    <property type="term" value="C:membrane"/>
    <property type="evidence" value="ECO:0007669"/>
    <property type="project" value="InterPro"/>
</dbReference>
<keyword evidence="3" id="KW-0902">Two-component regulatory system</keyword>
<dbReference type="PANTHER" id="PTHR24421:SF62">
    <property type="entry name" value="SENSORY TRANSDUCTION HISTIDINE KINASE"/>
    <property type="match status" value="1"/>
</dbReference>
<evidence type="ECO:0000313" key="9">
    <source>
        <dbReference type="Proteomes" id="UP000533905"/>
    </source>
</evidence>
<evidence type="ECO:0000256" key="4">
    <source>
        <dbReference type="SAM" id="MobiDB-lite"/>
    </source>
</evidence>
<evidence type="ECO:0000256" key="6">
    <source>
        <dbReference type="SAM" id="SignalP"/>
    </source>
</evidence>
<dbReference type="InterPro" id="IPR003594">
    <property type="entry name" value="HATPase_dom"/>
</dbReference>
<dbReference type="InterPro" id="IPR011123">
    <property type="entry name" value="Y_Y_Y"/>
</dbReference>
<evidence type="ECO:0000256" key="2">
    <source>
        <dbReference type="ARBA" id="ARBA00022777"/>
    </source>
</evidence>
<dbReference type="GO" id="GO:0000155">
    <property type="term" value="F:phosphorelay sensor kinase activity"/>
    <property type="evidence" value="ECO:0007669"/>
    <property type="project" value="InterPro"/>
</dbReference>
<dbReference type="Gene3D" id="1.20.5.1930">
    <property type="match status" value="1"/>
</dbReference>
<evidence type="ECO:0000259" key="7">
    <source>
        <dbReference type="SMART" id="SM00387"/>
    </source>
</evidence>
<dbReference type="Pfam" id="PF07730">
    <property type="entry name" value="HisKA_3"/>
    <property type="match status" value="1"/>
</dbReference>
<keyword evidence="2" id="KW-0418">Kinase</keyword>
<evidence type="ECO:0000313" key="8">
    <source>
        <dbReference type="EMBL" id="NNG21976.1"/>
    </source>
</evidence>
<name>A0A7Y2JVU0_9BURK</name>
<feature type="transmembrane region" description="Helical" evidence="5">
    <location>
        <begin position="742"/>
        <end position="760"/>
    </location>
</feature>
<gene>
    <name evidence="8" type="ORF">HGB41_03000</name>
</gene>
<keyword evidence="5" id="KW-1133">Transmembrane helix</keyword>
<dbReference type="Gene3D" id="3.30.565.10">
    <property type="entry name" value="Histidine kinase-like ATPase, C-terminal domain"/>
    <property type="match status" value="1"/>
</dbReference>